<name>A0A919RF41_9ACTN</name>
<gene>
    <name evidence="1" type="ORF">Ssi02_08400</name>
</gene>
<keyword evidence="2" id="KW-1185">Reference proteome</keyword>
<accession>A0A919RF41</accession>
<dbReference type="RefSeq" id="WP_204021123.1">
    <property type="nucleotide sequence ID" value="NZ_BOOW01000006.1"/>
</dbReference>
<dbReference type="AlphaFoldDB" id="A0A919RF41"/>
<organism evidence="1 2">
    <name type="scientific">Sinosporangium siamense</name>
    <dbReference type="NCBI Taxonomy" id="1367973"/>
    <lineage>
        <taxon>Bacteria</taxon>
        <taxon>Bacillati</taxon>
        <taxon>Actinomycetota</taxon>
        <taxon>Actinomycetes</taxon>
        <taxon>Streptosporangiales</taxon>
        <taxon>Streptosporangiaceae</taxon>
        <taxon>Sinosporangium</taxon>
    </lineage>
</organism>
<comment type="caution">
    <text evidence="1">The sequence shown here is derived from an EMBL/GenBank/DDBJ whole genome shotgun (WGS) entry which is preliminary data.</text>
</comment>
<reference evidence="1" key="1">
    <citation type="submission" date="2021-01" db="EMBL/GenBank/DDBJ databases">
        <title>Whole genome shotgun sequence of Sinosporangium siamense NBRC 109515.</title>
        <authorList>
            <person name="Komaki H."/>
            <person name="Tamura T."/>
        </authorList>
    </citation>
    <scope>NUCLEOTIDE SEQUENCE</scope>
    <source>
        <strain evidence="1">NBRC 109515</strain>
    </source>
</reference>
<proteinExistence type="predicted"/>
<dbReference type="Proteomes" id="UP000606172">
    <property type="component" value="Unassembled WGS sequence"/>
</dbReference>
<dbReference type="EMBL" id="BOOW01000006">
    <property type="protein sequence ID" value="GII90609.1"/>
    <property type="molecule type" value="Genomic_DNA"/>
</dbReference>
<sequence length="93" mass="9822">MPGTNGAGKSVILGFYGALIRGGRWSRSGPSRQTVTTQTISVRSSIGFQVRQAGSEGCGLEVLPEERLRMRFVGCAVLRAGPHVGVRPGRPAN</sequence>
<evidence type="ECO:0000313" key="1">
    <source>
        <dbReference type="EMBL" id="GII90609.1"/>
    </source>
</evidence>
<evidence type="ECO:0000313" key="2">
    <source>
        <dbReference type="Proteomes" id="UP000606172"/>
    </source>
</evidence>
<protein>
    <submittedName>
        <fullName evidence="1">Uncharacterized protein</fullName>
    </submittedName>
</protein>